<evidence type="ECO:0000313" key="3">
    <source>
        <dbReference type="EMBL" id="RGK40107.1"/>
    </source>
</evidence>
<evidence type="ECO:0000256" key="1">
    <source>
        <dbReference type="SAM" id="Phobius"/>
    </source>
</evidence>
<comment type="caution">
    <text evidence="3">The sequence shown here is derived from an EMBL/GenBank/DDBJ whole genome shotgun (WGS) entry which is preliminary data.</text>
</comment>
<name>A0A3E4LRN6_9FIRM</name>
<evidence type="ECO:0000313" key="4">
    <source>
        <dbReference type="Proteomes" id="UP000260793"/>
    </source>
</evidence>
<dbReference type="InterPro" id="IPR026870">
    <property type="entry name" value="Zinc_ribbon_dom"/>
</dbReference>
<keyword evidence="1" id="KW-0472">Membrane</keyword>
<organism evidence="3 4">
    <name type="scientific">[Ruminococcus] lactaris</name>
    <dbReference type="NCBI Taxonomy" id="46228"/>
    <lineage>
        <taxon>Bacteria</taxon>
        <taxon>Bacillati</taxon>
        <taxon>Bacillota</taxon>
        <taxon>Clostridia</taxon>
        <taxon>Lachnospirales</taxon>
        <taxon>Lachnospiraceae</taxon>
        <taxon>Mediterraneibacter</taxon>
    </lineage>
</organism>
<keyword evidence="1" id="KW-1133">Transmembrane helix</keyword>
<dbReference type="PANTHER" id="PTHR40038:SF1">
    <property type="entry name" value="MEMBRANE-ASSOCIATED PROTEIN TCAA"/>
    <property type="match status" value="1"/>
</dbReference>
<dbReference type="GeneID" id="77334771"/>
<sequence length="227" mass="24938">MFCKYCGENNVDGAKFCKNCGKPLMTTSSADGTAAGYNPEMTPGYTPTSQQNHKKTGIIAIVAIVAAVLIAVAVIFSIFHAVKGRSPEKTVDQLVTSMFKLDADGIIDTFPKEAVNKLKEEGNWDDEYDDLVSGIESIAQSVGEYVDLEKMCSYKITETKDATEDEIAEIQEDYDDEGIDVKIKDAKIMTVELTINIPIYGSETDSEDIVVIKIGNSWYIDPMNFSL</sequence>
<reference evidence="3 4" key="1">
    <citation type="submission" date="2018-08" db="EMBL/GenBank/DDBJ databases">
        <title>A genome reference for cultivated species of the human gut microbiota.</title>
        <authorList>
            <person name="Zou Y."/>
            <person name="Xue W."/>
            <person name="Luo G."/>
        </authorList>
    </citation>
    <scope>NUCLEOTIDE SEQUENCE [LARGE SCALE GENOMIC DNA]</scope>
    <source>
        <strain evidence="3 4">TF11-7</strain>
    </source>
</reference>
<gene>
    <name evidence="3" type="ORF">DXD17_07360</name>
</gene>
<proteinExistence type="predicted"/>
<dbReference type="Pfam" id="PF13240">
    <property type="entry name" value="Zn_Ribbon_1"/>
    <property type="match status" value="1"/>
</dbReference>
<dbReference type="RefSeq" id="WP_005611204.1">
    <property type="nucleotide sequence ID" value="NZ_CABKOA010000017.1"/>
</dbReference>
<feature type="domain" description="Zinc-ribbon" evidence="2">
    <location>
        <begin position="2"/>
        <end position="24"/>
    </location>
</feature>
<protein>
    <submittedName>
        <fullName evidence="3">Zinc ribbon domain-containing protein</fullName>
    </submittedName>
</protein>
<dbReference type="Proteomes" id="UP000260793">
    <property type="component" value="Unassembled WGS sequence"/>
</dbReference>
<dbReference type="PANTHER" id="PTHR40038">
    <property type="entry name" value="MEMBRANE-ASSOCIATED PROTEIN TCAA"/>
    <property type="match status" value="1"/>
</dbReference>
<accession>A0A3E4LRN6</accession>
<keyword evidence="1" id="KW-0812">Transmembrane</keyword>
<feature type="transmembrane region" description="Helical" evidence="1">
    <location>
        <begin position="57"/>
        <end position="79"/>
    </location>
</feature>
<evidence type="ECO:0000259" key="2">
    <source>
        <dbReference type="Pfam" id="PF13240"/>
    </source>
</evidence>
<dbReference type="AlphaFoldDB" id="A0A3E4LRN6"/>
<dbReference type="EMBL" id="QSQN01000016">
    <property type="protein sequence ID" value="RGK40107.1"/>
    <property type="molecule type" value="Genomic_DNA"/>
</dbReference>